<evidence type="ECO:0000259" key="1">
    <source>
        <dbReference type="Pfam" id="PF12706"/>
    </source>
</evidence>
<evidence type="ECO:0000313" key="2">
    <source>
        <dbReference type="EMBL" id="HIV03320.1"/>
    </source>
</evidence>
<evidence type="ECO:0000313" key="3">
    <source>
        <dbReference type="Proteomes" id="UP000886743"/>
    </source>
</evidence>
<accession>A0A9D1NI50</accession>
<comment type="caution">
    <text evidence="2">The sequence shown here is derived from an EMBL/GenBank/DDBJ whole genome shotgun (WGS) entry which is preliminary data.</text>
</comment>
<feature type="domain" description="Metallo-beta-lactamase" evidence="1">
    <location>
        <begin position="62"/>
        <end position="229"/>
    </location>
</feature>
<dbReference type="EMBL" id="DVOF01000209">
    <property type="protein sequence ID" value="HIV03320.1"/>
    <property type="molecule type" value="Genomic_DNA"/>
</dbReference>
<proteinExistence type="predicted"/>
<sequence>MKIQYLGTGASEAVPALFCDCDVCRRSRETGGRNIRTRSQALIDDTLLVDFPADTYLHVLRDGLQLSKIHTCIITHNHSDHLYAEDLVARRPPYAQMEDETPLNVYGTSPAGRDVLQVQKDYNEPFRQECVIFNPIAPFVPFEAEGYTITALKADHDPYCDPVFYLIEKGGKRLLYANDTGIFPEETWAHLEQSGVRLDFVSLDCTMVLVPCEHGHLGLTAAAQVRQRLMDMGLTDGQTVFYLNHFSHNGGATHDDMVAPAGEQGFLVAYDGLTVEF</sequence>
<dbReference type="AlphaFoldDB" id="A0A9D1NI50"/>
<organism evidence="2 3">
    <name type="scientific">Candidatus Aphodoplasma excrementigallinarum</name>
    <dbReference type="NCBI Taxonomy" id="2840673"/>
    <lineage>
        <taxon>Bacteria</taxon>
        <taxon>Bacillati</taxon>
        <taxon>Bacillota</taxon>
        <taxon>Clostridia</taxon>
        <taxon>Eubacteriales</taxon>
        <taxon>Candidatus Aphodoplasma</taxon>
    </lineage>
</organism>
<dbReference type="Pfam" id="PF12706">
    <property type="entry name" value="Lactamase_B_2"/>
    <property type="match status" value="1"/>
</dbReference>
<dbReference type="InterPro" id="IPR036866">
    <property type="entry name" value="RibonucZ/Hydroxyglut_hydro"/>
</dbReference>
<reference evidence="2" key="2">
    <citation type="journal article" date="2021" name="PeerJ">
        <title>Extensive microbial diversity within the chicken gut microbiome revealed by metagenomics and culture.</title>
        <authorList>
            <person name="Gilroy R."/>
            <person name="Ravi A."/>
            <person name="Getino M."/>
            <person name="Pursley I."/>
            <person name="Horton D.L."/>
            <person name="Alikhan N.F."/>
            <person name="Baker D."/>
            <person name="Gharbi K."/>
            <person name="Hall N."/>
            <person name="Watson M."/>
            <person name="Adriaenssens E.M."/>
            <person name="Foster-Nyarko E."/>
            <person name="Jarju S."/>
            <person name="Secka A."/>
            <person name="Antonio M."/>
            <person name="Oren A."/>
            <person name="Chaudhuri R.R."/>
            <person name="La Ragione R."/>
            <person name="Hildebrand F."/>
            <person name="Pallen M.J."/>
        </authorList>
    </citation>
    <scope>NUCLEOTIDE SEQUENCE</scope>
    <source>
        <strain evidence="2">4920</strain>
    </source>
</reference>
<gene>
    <name evidence="2" type="ORF">IAC74_07065</name>
</gene>
<dbReference type="Proteomes" id="UP000886743">
    <property type="component" value="Unassembled WGS sequence"/>
</dbReference>
<dbReference type="PANTHER" id="PTHR42663:SF6">
    <property type="entry name" value="HYDROLASE C777.06C-RELATED"/>
    <property type="match status" value="1"/>
</dbReference>
<reference evidence="2" key="1">
    <citation type="submission" date="2020-10" db="EMBL/GenBank/DDBJ databases">
        <authorList>
            <person name="Gilroy R."/>
        </authorList>
    </citation>
    <scope>NUCLEOTIDE SEQUENCE</scope>
    <source>
        <strain evidence="2">4920</strain>
    </source>
</reference>
<dbReference type="SUPFAM" id="SSF56281">
    <property type="entry name" value="Metallo-hydrolase/oxidoreductase"/>
    <property type="match status" value="1"/>
</dbReference>
<protein>
    <submittedName>
        <fullName evidence="2">MBL fold metallo-hydrolase</fullName>
    </submittedName>
</protein>
<dbReference type="InterPro" id="IPR001279">
    <property type="entry name" value="Metallo-B-lactamas"/>
</dbReference>
<name>A0A9D1NI50_9FIRM</name>
<dbReference type="Gene3D" id="3.60.15.10">
    <property type="entry name" value="Ribonuclease Z/Hydroxyacylglutathione hydrolase-like"/>
    <property type="match status" value="1"/>
</dbReference>
<dbReference type="PANTHER" id="PTHR42663">
    <property type="entry name" value="HYDROLASE C777.06C-RELATED-RELATED"/>
    <property type="match status" value="1"/>
</dbReference>